<name>A0A8H4WNZ5_9HYPO</name>
<keyword evidence="4" id="KW-1185">Reference proteome</keyword>
<dbReference type="Gene3D" id="3.40.50.150">
    <property type="entry name" value="Vaccinia Virus protein VP39"/>
    <property type="match status" value="1"/>
</dbReference>
<dbReference type="AlphaFoldDB" id="A0A8H4WNZ5"/>
<protein>
    <recommendedName>
        <fullName evidence="2">Methyltransferase domain-containing protein</fullName>
    </recommendedName>
</protein>
<dbReference type="InterPro" id="IPR041698">
    <property type="entry name" value="Methyltransf_25"/>
</dbReference>
<evidence type="ECO:0000259" key="2">
    <source>
        <dbReference type="Pfam" id="PF13649"/>
    </source>
</evidence>
<dbReference type="OrthoDB" id="417697at2759"/>
<evidence type="ECO:0000256" key="1">
    <source>
        <dbReference type="ARBA" id="ARBA00038158"/>
    </source>
</evidence>
<proteinExistence type="inferred from homology"/>
<dbReference type="Pfam" id="PF13649">
    <property type="entry name" value="Methyltransf_25"/>
    <property type="match status" value="1"/>
</dbReference>
<dbReference type="GO" id="GO:0008168">
    <property type="term" value="F:methyltransferase activity"/>
    <property type="evidence" value="ECO:0007669"/>
    <property type="project" value="TreeGrafter"/>
</dbReference>
<dbReference type="Proteomes" id="UP000604273">
    <property type="component" value="Unassembled WGS sequence"/>
</dbReference>
<comment type="similarity">
    <text evidence="1">Belongs to the methyltransferase superfamily. LaeA methyltransferase family.</text>
</comment>
<dbReference type="PANTHER" id="PTHR43591:SF24">
    <property type="entry name" value="2-METHOXY-6-POLYPRENYL-1,4-BENZOQUINOL METHYLASE, MITOCHONDRIAL"/>
    <property type="match status" value="1"/>
</dbReference>
<reference evidence="3" key="2">
    <citation type="submission" date="2020-05" db="EMBL/GenBank/DDBJ databases">
        <authorList>
            <person name="Kim H.-S."/>
            <person name="Proctor R.H."/>
            <person name="Brown D.W."/>
        </authorList>
    </citation>
    <scope>NUCLEOTIDE SEQUENCE</scope>
    <source>
        <strain evidence="3">NRRL 45417</strain>
    </source>
</reference>
<accession>A0A8H4WNZ5</accession>
<reference evidence="3" key="1">
    <citation type="journal article" date="2020" name="BMC Genomics">
        <title>Correction to: Identification and distribution of gene clusters required for synthesis of sphingolipid metabolism inhibitors in diverse species of the filamentous fungus Fusarium.</title>
        <authorList>
            <person name="Kim H.S."/>
            <person name="Lohmar J.M."/>
            <person name="Busman M."/>
            <person name="Brown D.W."/>
            <person name="Naumann T.A."/>
            <person name="Divon H.H."/>
            <person name="Lysoe E."/>
            <person name="Uhlig S."/>
            <person name="Proctor R.H."/>
        </authorList>
    </citation>
    <scope>NUCLEOTIDE SEQUENCE</scope>
    <source>
        <strain evidence="3">NRRL 45417</strain>
    </source>
</reference>
<dbReference type="SUPFAM" id="SSF53335">
    <property type="entry name" value="S-adenosyl-L-methionine-dependent methyltransferases"/>
    <property type="match status" value="1"/>
</dbReference>
<dbReference type="InterPro" id="IPR029063">
    <property type="entry name" value="SAM-dependent_MTases_sf"/>
</dbReference>
<dbReference type="PANTHER" id="PTHR43591">
    <property type="entry name" value="METHYLTRANSFERASE"/>
    <property type="match status" value="1"/>
</dbReference>
<gene>
    <name evidence="3" type="ORF">FGADI_12589</name>
</gene>
<feature type="domain" description="Methyltransferase" evidence="2">
    <location>
        <begin position="127"/>
        <end position="214"/>
    </location>
</feature>
<evidence type="ECO:0000313" key="3">
    <source>
        <dbReference type="EMBL" id="KAF4944585.1"/>
    </source>
</evidence>
<comment type="caution">
    <text evidence="3">The sequence shown here is derived from an EMBL/GenBank/DDBJ whole genome shotgun (WGS) entry which is preliminary data.</text>
</comment>
<dbReference type="EMBL" id="JABFAI010000424">
    <property type="protein sequence ID" value="KAF4944585.1"/>
    <property type="molecule type" value="Genomic_DNA"/>
</dbReference>
<sequence>MASAFRQNPDRGGCKKLQWLQLDDDIPLSEKSSSSTHSASNLRSSEPLTTLSESDLNIKETIEYTSVPSKWFECFLMEGRQVPRNVPSAWEPVDEQAWKSSRLLHELWWAINDKRLYYSPVHRPQLVADIGCGTCTWSMDFAALNPGSRVIAVDKSPFMPTYVEPNVETLLGDLCLDIPFNEGTADLVFLRQFVWCNDLGGVFRNVGQLLKPGGWIEFTLVKPKALPKHQAWCHWERQTLEVTRRTSRLFPAFAIVKQLIQDAGFSGIRSVIKSQTLSECGLSLTDLRDFDVRGQIMLPLHEGLESPMAEIELLAMSMKRELLEDMEFESFTVYAQKFLETITGTVP</sequence>
<organism evidence="3 4">
    <name type="scientific">Fusarium gaditjirri</name>
    <dbReference type="NCBI Taxonomy" id="282569"/>
    <lineage>
        <taxon>Eukaryota</taxon>
        <taxon>Fungi</taxon>
        <taxon>Dikarya</taxon>
        <taxon>Ascomycota</taxon>
        <taxon>Pezizomycotina</taxon>
        <taxon>Sordariomycetes</taxon>
        <taxon>Hypocreomycetidae</taxon>
        <taxon>Hypocreales</taxon>
        <taxon>Nectriaceae</taxon>
        <taxon>Fusarium</taxon>
        <taxon>Fusarium nisikadoi species complex</taxon>
    </lineage>
</organism>
<dbReference type="CDD" id="cd02440">
    <property type="entry name" value="AdoMet_MTases"/>
    <property type="match status" value="1"/>
</dbReference>
<evidence type="ECO:0000313" key="4">
    <source>
        <dbReference type="Proteomes" id="UP000604273"/>
    </source>
</evidence>